<sequence>MLGNEICDGFLDISNNSRDESRVVWTLDSKGKSLVAAAVEILSTSKSILRIEGESPLPAYHDLLEHQAVFAEHTVAPSAGTHSCPYFAYFQPLQPSSSNSSESVSYGDISTSHTFTAVDLHYHSWDHHSAPFSSGNDQSAVPSATIRSRGDSDRSFAPPFLLGHG</sequence>
<dbReference type="AlphaFoldDB" id="A0A7J7LIG9"/>
<evidence type="ECO:0000256" key="1">
    <source>
        <dbReference type="SAM" id="MobiDB-lite"/>
    </source>
</evidence>
<evidence type="ECO:0000313" key="2">
    <source>
        <dbReference type="EMBL" id="KAF6142445.1"/>
    </source>
</evidence>
<evidence type="ECO:0000313" key="3">
    <source>
        <dbReference type="Proteomes" id="UP000541444"/>
    </source>
</evidence>
<accession>A0A7J7LIG9</accession>
<dbReference type="EMBL" id="JACGCM010002254">
    <property type="protein sequence ID" value="KAF6142445.1"/>
    <property type="molecule type" value="Genomic_DNA"/>
</dbReference>
<protein>
    <submittedName>
        <fullName evidence="2">Uncharacterized protein</fullName>
    </submittedName>
</protein>
<feature type="compositionally biased region" description="Polar residues" evidence="1">
    <location>
        <begin position="133"/>
        <end position="146"/>
    </location>
</feature>
<dbReference type="OrthoDB" id="8062037at2759"/>
<dbReference type="PANTHER" id="PTHR46798">
    <property type="entry name" value="OS09G0511500 PROTEIN"/>
    <property type="match status" value="1"/>
</dbReference>
<feature type="region of interest" description="Disordered" evidence="1">
    <location>
        <begin position="133"/>
        <end position="165"/>
    </location>
</feature>
<proteinExistence type="predicted"/>
<dbReference type="PANTHER" id="PTHR46798:SF3">
    <property type="entry name" value="RING FINGER FAMILY PROTEIN"/>
    <property type="match status" value="1"/>
</dbReference>
<name>A0A7J7LIG9_9MAGN</name>
<dbReference type="Proteomes" id="UP000541444">
    <property type="component" value="Unassembled WGS sequence"/>
</dbReference>
<comment type="caution">
    <text evidence="2">The sequence shown here is derived from an EMBL/GenBank/DDBJ whole genome shotgun (WGS) entry which is preliminary data.</text>
</comment>
<organism evidence="2 3">
    <name type="scientific">Kingdonia uniflora</name>
    <dbReference type="NCBI Taxonomy" id="39325"/>
    <lineage>
        <taxon>Eukaryota</taxon>
        <taxon>Viridiplantae</taxon>
        <taxon>Streptophyta</taxon>
        <taxon>Embryophyta</taxon>
        <taxon>Tracheophyta</taxon>
        <taxon>Spermatophyta</taxon>
        <taxon>Magnoliopsida</taxon>
        <taxon>Ranunculales</taxon>
        <taxon>Circaeasteraceae</taxon>
        <taxon>Kingdonia</taxon>
    </lineage>
</organism>
<dbReference type="InterPro" id="IPR044274">
    <property type="entry name" value="RFI2"/>
</dbReference>
<reference evidence="2 3" key="1">
    <citation type="journal article" date="2020" name="IScience">
        <title>Genome Sequencing of the Endangered Kingdonia uniflora (Circaeasteraceae, Ranunculales) Reveals Potential Mechanisms of Evolutionary Specialization.</title>
        <authorList>
            <person name="Sun Y."/>
            <person name="Deng T."/>
            <person name="Zhang A."/>
            <person name="Moore M.J."/>
            <person name="Landis J.B."/>
            <person name="Lin N."/>
            <person name="Zhang H."/>
            <person name="Zhang X."/>
            <person name="Huang J."/>
            <person name="Zhang X."/>
            <person name="Sun H."/>
            <person name="Wang H."/>
        </authorList>
    </citation>
    <scope>NUCLEOTIDE SEQUENCE [LARGE SCALE GENOMIC DNA]</scope>
    <source>
        <strain evidence="2">TB1705</strain>
        <tissue evidence="2">Leaf</tissue>
    </source>
</reference>
<dbReference type="GO" id="GO:0004842">
    <property type="term" value="F:ubiquitin-protein transferase activity"/>
    <property type="evidence" value="ECO:0007669"/>
    <property type="project" value="InterPro"/>
</dbReference>
<keyword evidence="3" id="KW-1185">Reference proteome</keyword>
<gene>
    <name evidence="2" type="ORF">GIB67_039409</name>
</gene>